<gene>
    <name evidence="2" type="ORF">ACFO8L_11795</name>
</gene>
<dbReference type="InterPro" id="IPR046357">
    <property type="entry name" value="PPIase_dom_sf"/>
</dbReference>
<organism evidence="2 3">
    <name type="scientific">Sphaerisporangium corydalis</name>
    <dbReference type="NCBI Taxonomy" id="1441875"/>
    <lineage>
        <taxon>Bacteria</taxon>
        <taxon>Bacillati</taxon>
        <taxon>Actinomycetota</taxon>
        <taxon>Actinomycetes</taxon>
        <taxon>Streptosporangiales</taxon>
        <taxon>Streptosporangiaceae</taxon>
        <taxon>Sphaerisporangium</taxon>
    </lineage>
</organism>
<dbReference type="Gene3D" id="3.10.50.40">
    <property type="match status" value="1"/>
</dbReference>
<reference evidence="3" key="1">
    <citation type="journal article" date="2019" name="Int. J. Syst. Evol. Microbiol.">
        <title>The Global Catalogue of Microorganisms (GCM) 10K type strain sequencing project: providing services to taxonomists for standard genome sequencing and annotation.</title>
        <authorList>
            <consortium name="The Broad Institute Genomics Platform"/>
            <consortium name="The Broad Institute Genome Sequencing Center for Infectious Disease"/>
            <person name="Wu L."/>
            <person name="Ma J."/>
        </authorList>
    </citation>
    <scope>NUCLEOTIDE SEQUENCE [LARGE SCALE GENOMIC DNA]</scope>
    <source>
        <strain evidence="3">CCUG 49560</strain>
    </source>
</reference>
<protein>
    <recommendedName>
        <fullName evidence="4">Malonyl CoA-ACP transacylase</fullName>
    </recommendedName>
</protein>
<feature type="compositionally biased region" description="Pro residues" evidence="1">
    <location>
        <begin position="234"/>
        <end position="254"/>
    </location>
</feature>
<comment type="caution">
    <text evidence="2">The sequence shown here is derived from an EMBL/GenBank/DDBJ whole genome shotgun (WGS) entry which is preliminary data.</text>
</comment>
<dbReference type="Proteomes" id="UP001595891">
    <property type="component" value="Unassembled WGS sequence"/>
</dbReference>
<evidence type="ECO:0008006" key="4">
    <source>
        <dbReference type="Google" id="ProtNLM"/>
    </source>
</evidence>
<evidence type="ECO:0000256" key="1">
    <source>
        <dbReference type="SAM" id="MobiDB-lite"/>
    </source>
</evidence>
<feature type="region of interest" description="Disordered" evidence="1">
    <location>
        <begin position="100"/>
        <end position="141"/>
    </location>
</feature>
<name>A0ABV9EC67_9ACTN</name>
<keyword evidence="3" id="KW-1185">Reference proteome</keyword>
<feature type="region of interest" description="Disordered" evidence="1">
    <location>
        <begin position="1"/>
        <end position="34"/>
    </location>
</feature>
<feature type="compositionally biased region" description="Basic and acidic residues" evidence="1">
    <location>
        <begin position="217"/>
        <end position="228"/>
    </location>
</feature>
<feature type="region of interest" description="Disordered" evidence="1">
    <location>
        <begin position="216"/>
        <end position="304"/>
    </location>
</feature>
<feature type="compositionally biased region" description="Basic and acidic residues" evidence="1">
    <location>
        <begin position="1"/>
        <end position="11"/>
    </location>
</feature>
<sequence length="410" mass="42878">MTPHPTREAPHSHKPGHTVAAGPVRSEDSLGGTHSHTVAAEVGGRAIPVSLVDEREAGLRAGPLAARLPHPHSAEGRNLRRWLVQVLITETLIHQEATTLHLDPAPSDPNPAASNLDPATRPRRPAASGLHPAASGLHPAASGLHPAALGSASALSGSVSVGHDARPARLTLTDALRTGGVVAAVTTSMPLARRLRAAVTAGVTVPDSEVRAYYTRNLDRYTHQETRHVTRLPNPEPPPVPPSPAPHPKPPGPGTQPRKPGPEGQAGHTRQGARAGEDGSAGHAGDDRSGAHPGGPDPLSHAGERVLGPVRRGELAGTLEEAIFSAAQGETIGPVEGPGGPWTLRVDRIEPGGMRPYADVQASIAAELTEIAVEQAFVSWLDRRYAEKVRLHPGFEHPADPTHPDATHRH</sequence>
<accession>A0ABV9EC67</accession>
<dbReference type="Pfam" id="PF23716">
    <property type="entry name" value="DUF7158"/>
    <property type="match status" value="1"/>
</dbReference>
<proteinExistence type="predicted"/>
<dbReference type="InterPro" id="IPR055582">
    <property type="entry name" value="DUF7158"/>
</dbReference>
<evidence type="ECO:0000313" key="3">
    <source>
        <dbReference type="Proteomes" id="UP001595891"/>
    </source>
</evidence>
<dbReference type="RefSeq" id="WP_380706475.1">
    <property type="nucleotide sequence ID" value="NZ_JBHSFN010000006.1"/>
</dbReference>
<feature type="compositionally biased region" description="Low complexity" evidence="1">
    <location>
        <begin position="102"/>
        <end position="116"/>
    </location>
</feature>
<dbReference type="EMBL" id="JBHSFN010000006">
    <property type="protein sequence ID" value="MFC4586763.1"/>
    <property type="molecule type" value="Genomic_DNA"/>
</dbReference>
<evidence type="ECO:0000313" key="2">
    <source>
        <dbReference type="EMBL" id="MFC4586763.1"/>
    </source>
</evidence>